<dbReference type="GO" id="GO:0004721">
    <property type="term" value="F:phosphoprotein phosphatase activity"/>
    <property type="evidence" value="ECO:0007669"/>
    <property type="project" value="TreeGrafter"/>
</dbReference>
<dbReference type="CDD" id="cd00082">
    <property type="entry name" value="HisKA"/>
    <property type="match status" value="1"/>
</dbReference>
<evidence type="ECO:0000259" key="9">
    <source>
        <dbReference type="PROSITE" id="PS50109"/>
    </source>
</evidence>
<keyword evidence="6 10" id="KW-0418">Kinase</keyword>
<dbReference type="PRINTS" id="PR00344">
    <property type="entry name" value="BCTRLSENSOR"/>
</dbReference>
<dbReference type="PANTHER" id="PTHR45453">
    <property type="entry name" value="PHOSPHATE REGULON SENSOR PROTEIN PHOR"/>
    <property type="match status" value="1"/>
</dbReference>
<evidence type="ECO:0000256" key="4">
    <source>
        <dbReference type="ARBA" id="ARBA00022553"/>
    </source>
</evidence>
<keyword evidence="8" id="KW-1133">Transmembrane helix</keyword>
<dbReference type="InterPro" id="IPR036097">
    <property type="entry name" value="HisK_dim/P_sf"/>
</dbReference>
<gene>
    <name evidence="10" type="ORF">IAD42_03145</name>
</gene>
<evidence type="ECO:0000313" key="10">
    <source>
        <dbReference type="EMBL" id="HIS96953.1"/>
    </source>
</evidence>
<evidence type="ECO:0000256" key="8">
    <source>
        <dbReference type="SAM" id="Phobius"/>
    </source>
</evidence>
<dbReference type="SMART" id="SM00387">
    <property type="entry name" value="HATPase_c"/>
    <property type="match status" value="1"/>
</dbReference>
<dbReference type="GO" id="GO:0000155">
    <property type="term" value="F:phosphorelay sensor kinase activity"/>
    <property type="evidence" value="ECO:0007669"/>
    <property type="project" value="InterPro"/>
</dbReference>
<dbReference type="AlphaFoldDB" id="A0A9D1G476"/>
<dbReference type="InterPro" id="IPR003594">
    <property type="entry name" value="HATPase_dom"/>
</dbReference>
<accession>A0A9D1G476</accession>
<dbReference type="PANTHER" id="PTHR45453:SF1">
    <property type="entry name" value="PHOSPHATE REGULON SENSOR PROTEIN PHOR"/>
    <property type="match status" value="1"/>
</dbReference>
<organism evidence="10 11">
    <name type="scientific">Candidatus Scatomorpha pullistercoris</name>
    <dbReference type="NCBI Taxonomy" id="2840929"/>
    <lineage>
        <taxon>Bacteria</taxon>
        <taxon>Bacillati</taxon>
        <taxon>Bacillota</taxon>
        <taxon>Clostridia</taxon>
        <taxon>Eubacteriales</taxon>
        <taxon>Candidatus Scatomorpha</taxon>
    </lineage>
</organism>
<dbReference type="GO" id="GO:0016036">
    <property type="term" value="P:cellular response to phosphate starvation"/>
    <property type="evidence" value="ECO:0007669"/>
    <property type="project" value="TreeGrafter"/>
</dbReference>
<dbReference type="Gene3D" id="1.10.287.130">
    <property type="match status" value="1"/>
</dbReference>
<dbReference type="Gene3D" id="3.30.565.10">
    <property type="entry name" value="Histidine kinase-like ATPase, C-terminal domain"/>
    <property type="match status" value="1"/>
</dbReference>
<dbReference type="InterPro" id="IPR036890">
    <property type="entry name" value="HATPase_C_sf"/>
</dbReference>
<dbReference type="InterPro" id="IPR004358">
    <property type="entry name" value="Sig_transdc_His_kin-like_C"/>
</dbReference>
<keyword evidence="7" id="KW-0902">Two-component regulatory system</keyword>
<evidence type="ECO:0000256" key="1">
    <source>
        <dbReference type="ARBA" id="ARBA00000085"/>
    </source>
</evidence>
<protein>
    <recommendedName>
        <fullName evidence="3">histidine kinase</fullName>
        <ecNumber evidence="3">2.7.13.3</ecNumber>
    </recommendedName>
</protein>
<reference evidence="10" key="2">
    <citation type="journal article" date="2021" name="PeerJ">
        <title>Extensive microbial diversity within the chicken gut microbiome revealed by metagenomics and culture.</title>
        <authorList>
            <person name="Gilroy R."/>
            <person name="Ravi A."/>
            <person name="Getino M."/>
            <person name="Pursley I."/>
            <person name="Horton D.L."/>
            <person name="Alikhan N.F."/>
            <person name="Baker D."/>
            <person name="Gharbi K."/>
            <person name="Hall N."/>
            <person name="Watson M."/>
            <person name="Adriaenssens E.M."/>
            <person name="Foster-Nyarko E."/>
            <person name="Jarju S."/>
            <person name="Secka A."/>
            <person name="Antonio M."/>
            <person name="Oren A."/>
            <person name="Chaudhuri R.R."/>
            <person name="La Ragione R."/>
            <person name="Hildebrand F."/>
            <person name="Pallen M.J."/>
        </authorList>
    </citation>
    <scope>NUCLEOTIDE SEQUENCE</scope>
    <source>
        <strain evidence="10">ChiHecec3B27-6122</strain>
    </source>
</reference>
<sequence>MIKTLRRKFVVTAMAAVTALLLVLLGGINGVNLWLKSRDTDMLLTALSEGEGTMRPEREGQGLFRPPLDGDAAMSAVFFVVRLDESGQAVYADVSKIASVTEAEAEEYAEGVYGSSEGREGRFKYRVTQSRDGRGSTAVFLDVSEDSRSSLIIAVLSLLAGAACWLGALLVVVLLSRRATQPIAKSMERQKQFITDAGHEIKTPLAIIRANADALELHEGENRWSRNIQRQTERMDELVKRLLMLARLDEASEQAQMQERTRYSLSETVTETAEQYREPAEAAGLGLCVQAEPGIELEGIPEAAAELVDILMDNAVKYAEPGTEIEAELSREGSKAVLKVRNRCTQPPRDPERLFDRFYREDSARTQSAGGTGLGLSIARAIAESQDAALNAKMTEENTIEFEARMKCG</sequence>
<comment type="caution">
    <text evidence="10">The sequence shown here is derived from an EMBL/GenBank/DDBJ whole genome shotgun (WGS) entry which is preliminary data.</text>
</comment>
<evidence type="ECO:0000256" key="6">
    <source>
        <dbReference type="ARBA" id="ARBA00022777"/>
    </source>
</evidence>
<dbReference type="InterPro" id="IPR005467">
    <property type="entry name" value="His_kinase_dom"/>
</dbReference>
<name>A0A9D1G476_9FIRM</name>
<dbReference type="SMART" id="SM00388">
    <property type="entry name" value="HisKA"/>
    <property type="match status" value="1"/>
</dbReference>
<keyword evidence="5" id="KW-0808">Transferase</keyword>
<keyword evidence="8" id="KW-0472">Membrane</keyword>
<dbReference type="PROSITE" id="PS50109">
    <property type="entry name" value="HIS_KIN"/>
    <property type="match status" value="1"/>
</dbReference>
<evidence type="ECO:0000256" key="7">
    <source>
        <dbReference type="ARBA" id="ARBA00023012"/>
    </source>
</evidence>
<feature type="domain" description="Histidine kinase" evidence="9">
    <location>
        <begin position="196"/>
        <end position="409"/>
    </location>
</feature>
<evidence type="ECO:0000256" key="3">
    <source>
        <dbReference type="ARBA" id="ARBA00012438"/>
    </source>
</evidence>
<dbReference type="SUPFAM" id="SSF47384">
    <property type="entry name" value="Homodimeric domain of signal transducing histidine kinase"/>
    <property type="match status" value="1"/>
</dbReference>
<dbReference type="EC" id="2.7.13.3" evidence="3"/>
<dbReference type="InterPro" id="IPR050351">
    <property type="entry name" value="BphY/WalK/GraS-like"/>
</dbReference>
<dbReference type="InterPro" id="IPR003661">
    <property type="entry name" value="HisK_dim/P_dom"/>
</dbReference>
<dbReference type="Proteomes" id="UP000886876">
    <property type="component" value="Unassembled WGS sequence"/>
</dbReference>
<evidence type="ECO:0000256" key="2">
    <source>
        <dbReference type="ARBA" id="ARBA00004370"/>
    </source>
</evidence>
<dbReference type="Pfam" id="PF02518">
    <property type="entry name" value="HATPase_c"/>
    <property type="match status" value="1"/>
</dbReference>
<keyword evidence="4" id="KW-0597">Phosphoprotein</keyword>
<evidence type="ECO:0000256" key="5">
    <source>
        <dbReference type="ARBA" id="ARBA00022679"/>
    </source>
</evidence>
<dbReference type="SUPFAM" id="SSF55874">
    <property type="entry name" value="ATPase domain of HSP90 chaperone/DNA topoisomerase II/histidine kinase"/>
    <property type="match status" value="1"/>
</dbReference>
<reference evidence="10" key="1">
    <citation type="submission" date="2020-10" db="EMBL/GenBank/DDBJ databases">
        <authorList>
            <person name="Gilroy R."/>
        </authorList>
    </citation>
    <scope>NUCLEOTIDE SEQUENCE</scope>
    <source>
        <strain evidence="10">ChiHecec3B27-6122</strain>
    </source>
</reference>
<comment type="catalytic activity">
    <reaction evidence="1">
        <text>ATP + protein L-histidine = ADP + protein N-phospho-L-histidine.</text>
        <dbReference type="EC" id="2.7.13.3"/>
    </reaction>
</comment>
<evidence type="ECO:0000313" key="11">
    <source>
        <dbReference type="Proteomes" id="UP000886876"/>
    </source>
</evidence>
<proteinExistence type="predicted"/>
<dbReference type="GO" id="GO:0005886">
    <property type="term" value="C:plasma membrane"/>
    <property type="evidence" value="ECO:0007669"/>
    <property type="project" value="TreeGrafter"/>
</dbReference>
<comment type="subcellular location">
    <subcellularLocation>
        <location evidence="2">Membrane</location>
    </subcellularLocation>
</comment>
<feature type="transmembrane region" description="Helical" evidence="8">
    <location>
        <begin position="151"/>
        <end position="175"/>
    </location>
</feature>
<keyword evidence="8" id="KW-0812">Transmembrane</keyword>
<dbReference type="Pfam" id="PF00512">
    <property type="entry name" value="HisKA"/>
    <property type="match status" value="1"/>
</dbReference>
<dbReference type="EMBL" id="DVJS01000071">
    <property type="protein sequence ID" value="HIS96953.1"/>
    <property type="molecule type" value="Genomic_DNA"/>
</dbReference>